<sequence length="558" mass="64552">MLITPEHQALQDKYQQLLFRSMQFDAIIKQKDEVIQQLKNEITPLKNAVEQLIAEVKLQREENASLLKIIKEKDKRLQKLELIEYQYQQLTKLVYSRSSERSSAIIPGQLQLDINADVVDVCNINDGQKIESYTKLKSEKKKHPGRNEIPAHIERKYIDMHPENLPDDAEHFDTIETEQLEYDPARLFATVYRRYKYKRSTPNGSTEFFIASLPEEKDKSLAAPSLKAHVTTEKFLWHMPIHRQMQKFAQSGIILSENTIGDWINGSCRSLTAIYDALRENIVKPACGYMMADETRIDVLDSEKVKGKKSHLGWMWSYCNPIDRLVIFEYHKGRGNKDARPVLQNYRGYLHSDGFSVYKHFGSQPGVTHVCCNAHARRKFHEAKLTDKNRAEHALMLYSKLYGIESYCKEQNLSFDQRLKIRREKSVPIFEELADWVKEQIPRLTTLRSPIGKALAYFSEREKQLGMFLHDGMLLMDTNLIENAIRPIALGRNNFLFAGSHDAAQNAAIIYSLLATCKLHDVNAYDWLKYVLTAMPTFPASRIKELLPQNWKGSTIEP</sequence>
<feature type="domain" description="Transposase IS66 C-terminal" evidence="3">
    <location>
        <begin position="512"/>
        <end position="548"/>
    </location>
</feature>
<dbReference type="STRING" id="1703345.A3860_38720"/>
<gene>
    <name evidence="4" type="ORF">A3860_38720</name>
</gene>
<proteinExistence type="predicted"/>
<organism evidence="4 5">
    <name type="scientific">Niastella vici</name>
    <dbReference type="NCBI Taxonomy" id="1703345"/>
    <lineage>
        <taxon>Bacteria</taxon>
        <taxon>Pseudomonadati</taxon>
        <taxon>Bacteroidota</taxon>
        <taxon>Chitinophagia</taxon>
        <taxon>Chitinophagales</taxon>
        <taxon>Chitinophagaceae</taxon>
        <taxon>Niastella</taxon>
    </lineage>
</organism>
<dbReference type="Proteomes" id="UP000192796">
    <property type="component" value="Unassembled WGS sequence"/>
</dbReference>
<dbReference type="PANTHER" id="PTHR33678:SF1">
    <property type="entry name" value="BLL1576 PROTEIN"/>
    <property type="match status" value="1"/>
</dbReference>
<evidence type="ECO:0000259" key="3">
    <source>
        <dbReference type="Pfam" id="PF13817"/>
    </source>
</evidence>
<keyword evidence="5" id="KW-1185">Reference proteome</keyword>
<dbReference type="InterPro" id="IPR039552">
    <property type="entry name" value="IS66_C"/>
</dbReference>
<dbReference type="NCBIfam" id="NF033517">
    <property type="entry name" value="transpos_IS66"/>
    <property type="match status" value="1"/>
</dbReference>
<dbReference type="Pfam" id="PF13817">
    <property type="entry name" value="DDE_Tnp_IS66_C"/>
    <property type="match status" value="1"/>
</dbReference>
<protein>
    <recommendedName>
        <fullName evidence="6">Transposase</fullName>
    </recommendedName>
</protein>
<dbReference type="InterPro" id="IPR024463">
    <property type="entry name" value="Transposase_TnpC_homeodom"/>
</dbReference>
<name>A0A1V9FL85_9BACT</name>
<evidence type="ECO:0000259" key="2">
    <source>
        <dbReference type="Pfam" id="PF13007"/>
    </source>
</evidence>
<evidence type="ECO:0000313" key="4">
    <source>
        <dbReference type="EMBL" id="OQP59105.1"/>
    </source>
</evidence>
<dbReference type="EMBL" id="LVYD01000087">
    <property type="protein sequence ID" value="OQP59105.1"/>
    <property type="molecule type" value="Genomic_DNA"/>
</dbReference>
<dbReference type="Pfam" id="PF13007">
    <property type="entry name" value="LZ_Tnp_IS66"/>
    <property type="match status" value="1"/>
</dbReference>
<dbReference type="InterPro" id="IPR052344">
    <property type="entry name" value="Transposase-related"/>
</dbReference>
<evidence type="ECO:0008006" key="6">
    <source>
        <dbReference type="Google" id="ProtNLM"/>
    </source>
</evidence>
<dbReference type="Pfam" id="PF03050">
    <property type="entry name" value="DDE_Tnp_IS66"/>
    <property type="match status" value="1"/>
</dbReference>
<dbReference type="OrthoDB" id="9760067at2"/>
<feature type="domain" description="Transposase IS66 central" evidence="1">
    <location>
        <begin position="219"/>
        <end position="505"/>
    </location>
</feature>
<reference evidence="4 5" key="1">
    <citation type="submission" date="2016-03" db="EMBL/GenBank/DDBJ databases">
        <title>Niastella vici sp. nov., isolated from farmland soil.</title>
        <authorList>
            <person name="Chen L."/>
            <person name="Wang D."/>
            <person name="Yang S."/>
            <person name="Wang G."/>
        </authorList>
    </citation>
    <scope>NUCLEOTIDE SEQUENCE [LARGE SCALE GENOMIC DNA]</scope>
    <source>
        <strain evidence="4 5">DJ57</strain>
    </source>
</reference>
<dbReference type="InterPro" id="IPR004291">
    <property type="entry name" value="Transposase_IS66_central"/>
</dbReference>
<dbReference type="RefSeq" id="WP_081154958.1">
    <property type="nucleotide sequence ID" value="NZ_LVYD01000087.1"/>
</dbReference>
<dbReference type="PANTHER" id="PTHR33678">
    <property type="entry name" value="BLL1576 PROTEIN"/>
    <property type="match status" value="1"/>
</dbReference>
<evidence type="ECO:0000313" key="5">
    <source>
        <dbReference type="Proteomes" id="UP000192796"/>
    </source>
</evidence>
<evidence type="ECO:0000259" key="1">
    <source>
        <dbReference type="Pfam" id="PF03050"/>
    </source>
</evidence>
<feature type="domain" description="Transposase TnpC homeodomain" evidence="2">
    <location>
        <begin position="85"/>
        <end position="156"/>
    </location>
</feature>
<dbReference type="AlphaFoldDB" id="A0A1V9FL85"/>
<comment type="caution">
    <text evidence="4">The sequence shown here is derived from an EMBL/GenBank/DDBJ whole genome shotgun (WGS) entry which is preliminary data.</text>
</comment>
<accession>A0A1V9FL85</accession>